<accession>A0A085AFP1</accession>
<gene>
    <name evidence="2" type="ORF">GTGU_01228</name>
</gene>
<dbReference type="Proteomes" id="UP000028630">
    <property type="component" value="Unassembled WGS sequence"/>
</dbReference>
<reference evidence="3" key="1">
    <citation type="submission" date="2014-05" db="EMBL/GenBank/DDBJ databases">
        <title>ATOL: Assembling a taxonomically balanced genome-scale reconstruction of the evolutionary history of the Enterobacteriaceae.</title>
        <authorList>
            <person name="Plunkett G. III"/>
            <person name="Neeno-Eckwall E.C."/>
            <person name="Glasner J.D."/>
            <person name="Perna N.T."/>
        </authorList>
    </citation>
    <scope>NUCLEOTIDE SEQUENCE [LARGE SCALE GENOMIC DNA]</scope>
    <source>
        <strain evidence="3">ATCC 49490</strain>
    </source>
</reference>
<proteinExistence type="predicted"/>
<sequence length="129" mass="13428">MATKAENIVTLVALAEKLGRQVDTTGTAAEVAQRVAEWQEEADGLDGTGTEPVDDGEPVGTDSESAQQPAAISPSEHDGMVLVKLLMSVHLAGAYAADGVTKVDIGTAGQQVRIPESLVEPLHREKVIA</sequence>
<comment type="caution">
    <text evidence="2">The sequence shown here is derived from an EMBL/GenBank/DDBJ whole genome shotgun (WGS) entry which is preliminary data.</text>
</comment>
<evidence type="ECO:0000313" key="2">
    <source>
        <dbReference type="EMBL" id="KFC09036.1"/>
    </source>
</evidence>
<organism evidence="2 3">
    <name type="scientific">Trabulsiella guamensis ATCC 49490</name>
    <dbReference type="NCBI Taxonomy" id="1005994"/>
    <lineage>
        <taxon>Bacteria</taxon>
        <taxon>Pseudomonadati</taxon>
        <taxon>Pseudomonadota</taxon>
        <taxon>Gammaproteobacteria</taxon>
        <taxon>Enterobacterales</taxon>
        <taxon>Enterobacteriaceae</taxon>
        <taxon>Trabulsiella</taxon>
    </lineage>
</organism>
<dbReference type="AlphaFoldDB" id="A0A085AFP1"/>
<evidence type="ECO:0008006" key="4">
    <source>
        <dbReference type="Google" id="ProtNLM"/>
    </source>
</evidence>
<dbReference type="RefSeq" id="WP_169741165.1">
    <property type="nucleotide sequence ID" value="NZ_JMTB01000044.1"/>
</dbReference>
<dbReference type="InterPro" id="IPR025147">
    <property type="entry name" value="Packaging_FI"/>
</dbReference>
<evidence type="ECO:0000313" key="3">
    <source>
        <dbReference type="Proteomes" id="UP000028630"/>
    </source>
</evidence>
<protein>
    <recommendedName>
        <fullName evidence="4">DNA packaging protein</fullName>
    </recommendedName>
</protein>
<dbReference type="eggNOG" id="ENOG5033CM2">
    <property type="taxonomic scope" value="Bacteria"/>
</dbReference>
<name>A0A085AFP1_9ENTR</name>
<dbReference type="EMBL" id="JMTB01000044">
    <property type="protein sequence ID" value="KFC09036.1"/>
    <property type="molecule type" value="Genomic_DNA"/>
</dbReference>
<keyword evidence="3" id="KW-1185">Reference proteome</keyword>
<feature type="region of interest" description="Disordered" evidence="1">
    <location>
        <begin position="39"/>
        <end position="75"/>
    </location>
</feature>
<dbReference type="Pfam" id="PF14000">
    <property type="entry name" value="Packaging_FI"/>
    <property type="match status" value="1"/>
</dbReference>
<evidence type="ECO:0000256" key="1">
    <source>
        <dbReference type="SAM" id="MobiDB-lite"/>
    </source>
</evidence>